<dbReference type="PANTHER" id="PTHR33336:SF15">
    <property type="entry name" value="ABM DOMAIN-CONTAINING PROTEIN"/>
    <property type="match status" value="1"/>
</dbReference>
<dbReference type="PROSITE" id="PS51725">
    <property type="entry name" value="ABM"/>
    <property type="match status" value="1"/>
</dbReference>
<dbReference type="EMBL" id="FZNR01000004">
    <property type="protein sequence ID" value="SNR64363.1"/>
    <property type="molecule type" value="Genomic_DNA"/>
</dbReference>
<keyword evidence="3" id="KW-1185">Reference proteome</keyword>
<dbReference type="SUPFAM" id="SSF54909">
    <property type="entry name" value="Dimeric alpha+beta barrel"/>
    <property type="match status" value="1"/>
</dbReference>
<dbReference type="RefSeq" id="WP_089293340.1">
    <property type="nucleotide sequence ID" value="NZ_BOMU01000038.1"/>
</dbReference>
<feature type="domain" description="ABM" evidence="1">
    <location>
        <begin position="3"/>
        <end position="94"/>
    </location>
</feature>
<dbReference type="InterPro" id="IPR050744">
    <property type="entry name" value="AI-2_Isomerase_LsrG"/>
</dbReference>
<evidence type="ECO:0000313" key="3">
    <source>
        <dbReference type="Proteomes" id="UP000198415"/>
    </source>
</evidence>
<evidence type="ECO:0000259" key="1">
    <source>
        <dbReference type="PROSITE" id="PS51725"/>
    </source>
</evidence>
<keyword evidence="2" id="KW-0503">Monooxygenase</keyword>
<name>A0A238Y140_9ACTN</name>
<dbReference type="GO" id="GO:0004497">
    <property type="term" value="F:monooxygenase activity"/>
    <property type="evidence" value="ECO:0007669"/>
    <property type="project" value="UniProtKB-KW"/>
</dbReference>
<dbReference type="Gene3D" id="3.30.70.100">
    <property type="match status" value="1"/>
</dbReference>
<evidence type="ECO:0000313" key="2">
    <source>
        <dbReference type="EMBL" id="SNR64363.1"/>
    </source>
</evidence>
<organism evidence="2 3">
    <name type="scientific">Actinoplanes regularis</name>
    <dbReference type="NCBI Taxonomy" id="52697"/>
    <lineage>
        <taxon>Bacteria</taxon>
        <taxon>Bacillati</taxon>
        <taxon>Actinomycetota</taxon>
        <taxon>Actinomycetes</taxon>
        <taxon>Micromonosporales</taxon>
        <taxon>Micromonosporaceae</taxon>
        <taxon>Actinoplanes</taxon>
    </lineage>
</organism>
<proteinExistence type="predicted"/>
<dbReference type="Pfam" id="PF03992">
    <property type="entry name" value="ABM"/>
    <property type="match status" value="1"/>
</dbReference>
<dbReference type="AlphaFoldDB" id="A0A238Y140"/>
<dbReference type="InterPro" id="IPR007138">
    <property type="entry name" value="ABM_dom"/>
</dbReference>
<dbReference type="PANTHER" id="PTHR33336">
    <property type="entry name" value="QUINOL MONOOXYGENASE YGIN-RELATED"/>
    <property type="match status" value="1"/>
</dbReference>
<gene>
    <name evidence="2" type="ORF">SAMN06264365_104139</name>
</gene>
<keyword evidence="2" id="KW-0560">Oxidoreductase</keyword>
<accession>A0A238Y140</accession>
<dbReference type="Proteomes" id="UP000198415">
    <property type="component" value="Unassembled WGS sequence"/>
</dbReference>
<reference evidence="2 3" key="1">
    <citation type="submission" date="2017-06" db="EMBL/GenBank/DDBJ databases">
        <authorList>
            <person name="Kim H.J."/>
            <person name="Triplett B.A."/>
        </authorList>
    </citation>
    <scope>NUCLEOTIDE SEQUENCE [LARGE SCALE GENOMIC DNA]</scope>
    <source>
        <strain evidence="2 3">DSM 43151</strain>
    </source>
</reference>
<dbReference type="InterPro" id="IPR011008">
    <property type="entry name" value="Dimeric_a/b-barrel"/>
</dbReference>
<protein>
    <submittedName>
        <fullName evidence="2">Quinol monooxygenase YgiN</fullName>
    </submittedName>
</protein>
<sequence length="95" mass="10609">MAYAVIAHYRCSPSDAGLVRDSLLKMREHTREEPGNLAYVVHAETGEEGGFVLYEVYVDRAGFEAHAASAHFAECIVNTVRPRLVDRRVTFAEVL</sequence>
<dbReference type="OrthoDB" id="3695636at2"/>